<evidence type="ECO:0000256" key="6">
    <source>
        <dbReference type="RuleBase" id="RU362067"/>
    </source>
</evidence>
<dbReference type="InterPro" id="IPR035959">
    <property type="entry name" value="RutC-like_sf"/>
</dbReference>
<evidence type="ECO:0000259" key="7">
    <source>
        <dbReference type="Pfam" id="PF01593"/>
    </source>
</evidence>
<dbReference type="Pfam" id="PF01042">
    <property type="entry name" value="Ribonuc_L-PSP"/>
    <property type="match status" value="1"/>
</dbReference>
<evidence type="ECO:0000256" key="5">
    <source>
        <dbReference type="PIRSR" id="PIRSR601613-1"/>
    </source>
</evidence>
<comment type="cofactor">
    <cofactor evidence="1 6">
        <name>FAD</name>
        <dbReference type="ChEBI" id="CHEBI:57692"/>
    </cofactor>
</comment>
<dbReference type="SUPFAM" id="SSF54373">
    <property type="entry name" value="FAD-linked reductases, C-terminal domain"/>
    <property type="match status" value="1"/>
</dbReference>
<accession>A0A9P7KNV6</accession>
<feature type="binding site" evidence="5">
    <location>
        <position position="389"/>
    </location>
    <ligand>
        <name>FAD</name>
        <dbReference type="ChEBI" id="CHEBI:57692"/>
    </ligand>
</feature>
<evidence type="ECO:0000256" key="3">
    <source>
        <dbReference type="ARBA" id="ARBA00023002"/>
    </source>
</evidence>
<evidence type="ECO:0000256" key="4">
    <source>
        <dbReference type="ARBA" id="ARBA00048448"/>
    </source>
</evidence>
<feature type="domain" description="Amine oxidase" evidence="7">
    <location>
        <begin position="167"/>
        <end position="605"/>
    </location>
</feature>
<dbReference type="SUPFAM" id="SSF55298">
    <property type="entry name" value="YjgF-like"/>
    <property type="match status" value="1"/>
</dbReference>
<dbReference type="GO" id="GO:0097621">
    <property type="term" value="F:monoamine oxidase activity"/>
    <property type="evidence" value="ECO:0007669"/>
    <property type="project" value="UniProtKB-EC"/>
</dbReference>
<dbReference type="InterPro" id="IPR001613">
    <property type="entry name" value="Flavin_amine_oxidase"/>
</dbReference>
<evidence type="ECO:0000256" key="1">
    <source>
        <dbReference type="ARBA" id="ARBA00001974"/>
    </source>
</evidence>
<gene>
    <name evidence="8" type="ORF">KAF25_010427</name>
</gene>
<dbReference type="InterPro" id="IPR002937">
    <property type="entry name" value="Amino_oxidase"/>
</dbReference>
<dbReference type="Gene3D" id="3.90.660.10">
    <property type="match status" value="1"/>
</dbReference>
<name>A0A9P7KNV6_9HYPO</name>
<feature type="binding site" evidence="5">
    <location>
        <position position="582"/>
    </location>
    <ligand>
        <name>FAD</name>
        <dbReference type="ChEBI" id="CHEBI:57692"/>
    </ligand>
</feature>
<keyword evidence="9" id="KW-1185">Reference proteome</keyword>
<dbReference type="Gene3D" id="1.10.405.10">
    <property type="entry name" value="Guanine Nucleotide Dissociation Inhibitor, domain 1"/>
    <property type="match status" value="1"/>
</dbReference>
<dbReference type="InterPro" id="IPR006175">
    <property type="entry name" value="YjgF/YER057c/UK114"/>
</dbReference>
<dbReference type="Gene3D" id="3.50.50.60">
    <property type="entry name" value="FAD/NAD(P)-binding domain"/>
    <property type="match status" value="1"/>
</dbReference>
<feature type="binding site" evidence="5">
    <location>
        <position position="495"/>
    </location>
    <ligand>
        <name>substrate</name>
    </ligand>
</feature>
<dbReference type="EMBL" id="JAGPUO010000031">
    <property type="protein sequence ID" value="KAG5655275.1"/>
    <property type="molecule type" value="Genomic_DNA"/>
</dbReference>
<keyword evidence="6" id="KW-0285">Flavoprotein</keyword>
<comment type="similarity">
    <text evidence="2 6">Belongs to the flavin monoamine oxidase family.</text>
</comment>
<comment type="caution">
    <text evidence="8">The sequence shown here is derived from an EMBL/GenBank/DDBJ whole genome shotgun (WGS) entry which is preliminary data.</text>
</comment>
<proteinExistence type="inferred from homology"/>
<comment type="catalytic activity">
    <reaction evidence="4">
        <text>a secondary aliphatic amine + O2 + H2O = a primary amine + an aldehyde + H2O2</text>
        <dbReference type="Rhea" id="RHEA:26414"/>
        <dbReference type="ChEBI" id="CHEBI:15377"/>
        <dbReference type="ChEBI" id="CHEBI:15379"/>
        <dbReference type="ChEBI" id="CHEBI:16240"/>
        <dbReference type="ChEBI" id="CHEBI:17478"/>
        <dbReference type="ChEBI" id="CHEBI:58855"/>
        <dbReference type="ChEBI" id="CHEBI:65296"/>
        <dbReference type="EC" id="1.4.3.4"/>
    </reaction>
</comment>
<keyword evidence="6" id="KW-0274">FAD</keyword>
<dbReference type="Pfam" id="PF01593">
    <property type="entry name" value="Amino_oxidase"/>
    <property type="match status" value="1"/>
</dbReference>
<dbReference type="SUPFAM" id="SSF51905">
    <property type="entry name" value="FAD/NAD(P)-binding domain"/>
    <property type="match status" value="1"/>
</dbReference>
<organism evidence="8 9">
    <name type="scientific">Fusarium avenaceum</name>
    <dbReference type="NCBI Taxonomy" id="40199"/>
    <lineage>
        <taxon>Eukaryota</taxon>
        <taxon>Fungi</taxon>
        <taxon>Dikarya</taxon>
        <taxon>Ascomycota</taxon>
        <taxon>Pezizomycotina</taxon>
        <taxon>Sordariomycetes</taxon>
        <taxon>Hypocreomycetidae</taxon>
        <taxon>Hypocreales</taxon>
        <taxon>Nectriaceae</taxon>
        <taxon>Fusarium</taxon>
        <taxon>Fusarium tricinctum species complex</taxon>
    </lineage>
</organism>
<dbReference type="PANTHER" id="PTHR43563">
    <property type="entry name" value="AMINE OXIDASE"/>
    <property type="match status" value="1"/>
</dbReference>
<dbReference type="AlphaFoldDB" id="A0A9P7KNV6"/>
<keyword evidence="3 6" id="KW-0560">Oxidoreductase</keyword>
<dbReference type="InterPro" id="IPR050703">
    <property type="entry name" value="Flavin_MAO"/>
</dbReference>
<dbReference type="InterPro" id="IPR036188">
    <property type="entry name" value="FAD/NAD-bd_sf"/>
</dbReference>
<evidence type="ECO:0000256" key="2">
    <source>
        <dbReference type="ARBA" id="ARBA00005995"/>
    </source>
</evidence>
<dbReference type="Proteomes" id="UP000782241">
    <property type="component" value="Unassembled WGS sequence"/>
</dbReference>
<sequence length="617" mass="67016">MPPSLNTAKAFHPTKMSKTVETVDLSNTAGLYYGPATVSSGRVLHISGQPGNMKDGYVPDDYESQIHLCLFNLRKLIIAAGANIEHIAKLNVYIVNYDVSNRKHAKPIQRFFNGHRPAQTLVPVSKLAVPSWLIEIDATIALPQPSLPPALPEASESYDVVIIGAGLAGLTAAHEVRKSGLSCVVLESRDRVGGKTWSQPLEDGGGMIDVGAGWINDTNQSRVYELAKRYGAECIVQNTTGNVVLQDFNGNCSPFPYGELPNFDEAAKKNVAEIRDLCEAECQALDTWRPQNTSLDAVTFEAFLKSKGACKEALATATIWTRAMLGLEPSDISALYFLNYCKSGGGLLQMRSDRKDGGQYLRVRQGTQHLSLGLASELPEGVVRLSSSVQNVVQQNSRCIKVQSVGKTYSARKVITTVPGPALKNISFYPSLPPVKRAWSESLIYGYYTKAMMEFKSPFWVERGYCGLVQSFIGPAGVIRDSCSPKDNKYVLTCFMGGDPGRAWAALSHEGRIKALLEQIGKLYGGINVEDQFKSLNAYEWVNDEWAGWGCPCTSLPPGVLDSLGGDGLREPCGDLHFAGTETAGEWKGYMEGAIRSGERAAAEVAKDLNSGIVSRL</sequence>
<evidence type="ECO:0000313" key="8">
    <source>
        <dbReference type="EMBL" id="KAG5655275.1"/>
    </source>
</evidence>
<dbReference type="EC" id="1.4.3.-" evidence="6"/>
<reference evidence="8" key="1">
    <citation type="submission" date="2021-04" db="EMBL/GenBank/DDBJ databases">
        <title>Draft genome of Fusarium avenaceum strain F156N33, isolated from an atmospheric sample in Virginia.</title>
        <authorList>
            <person name="Yang S."/>
            <person name="Vinatzer B.A."/>
            <person name="Coleman J."/>
        </authorList>
    </citation>
    <scope>NUCLEOTIDE SEQUENCE</scope>
    <source>
        <strain evidence="8">F156N33</strain>
    </source>
</reference>
<dbReference type="CDD" id="cd00448">
    <property type="entry name" value="YjgF_YER057c_UK114_family"/>
    <property type="match status" value="1"/>
</dbReference>
<dbReference type="PANTHER" id="PTHR43563:SF14">
    <property type="entry name" value="AMINE OXIDASE"/>
    <property type="match status" value="1"/>
</dbReference>
<dbReference type="PRINTS" id="PR00757">
    <property type="entry name" value="AMINEOXDASEF"/>
</dbReference>
<dbReference type="Gene3D" id="3.30.1330.40">
    <property type="entry name" value="RutC-like"/>
    <property type="match status" value="1"/>
</dbReference>
<evidence type="ECO:0000313" key="9">
    <source>
        <dbReference type="Proteomes" id="UP000782241"/>
    </source>
</evidence>
<protein>
    <recommendedName>
        <fullName evidence="6">Amine oxidase</fullName>
        <ecNumber evidence="6">1.4.3.-</ecNumber>
    </recommendedName>
</protein>